<evidence type="ECO:0000313" key="3">
    <source>
        <dbReference type="EMBL" id="KAG2952208.1"/>
    </source>
</evidence>
<dbReference type="EMBL" id="RCMV01000023">
    <property type="protein sequence ID" value="KAG3227971.1"/>
    <property type="molecule type" value="Genomic_DNA"/>
</dbReference>
<evidence type="ECO:0000313" key="6">
    <source>
        <dbReference type="Proteomes" id="UP000736787"/>
    </source>
</evidence>
<dbReference type="EMBL" id="RCML01000034">
    <property type="protein sequence ID" value="KAG2996609.1"/>
    <property type="molecule type" value="Genomic_DNA"/>
</dbReference>
<evidence type="ECO:0000313" key="5">
    <source>
        <dbReference type="EMBL" id="KAG3227971.1"/>
    </source>
</evidence>
<evidence type="ECO:0000313" key="4">
    <source>
        <dbReference type="EMBL" id="KAG2996609.1"/>
    </source>
</evidence>
<dbReference type="AlphaFoldDB" id="A0A8T1ECC4"/>
<dbReference type="Proteomes" id="UP000736787">
    <property type="component" value="Unassembled WGS sequence"/>
</dbReference>
<dbReference type="Proteomes" id="UP000760860">
    <property type="component" value="Unassembled WGS sequence"/>
</dbReference>
<sequence length="57" mass="6573">MADSSDGQMIPTHEALALGLLRFPVFRAHHGRHELRGYLDNCIYRDDVLEAQFVFDK</sequence>
<dbReference type="Proteomes" id="UP000774804">
    <property type="component" value="Unassembled WGS sequence"/>
</dbReference>
<gene>
    <name evidence="1" type="ORF">PC113_g276</name>
    <name evidence="2" type="ORF">PC115_g143</name>
    <name evidence="3" type="ORF">PC117_g2996</name>
    <name evidence="4" type="ORF">PC118_g2364</name>
    <name evidence="5" type="ORF">PC129_g1459</name>
</gene>
<evidence type="ECO:0000313" key="1">
    <source>
        <dbReference type="EMBL" id="KAG2869269.1"/>
    </source>
</evidence>
<dbReference type="EMBL" id="RCMI01000002">
    <property type="protein sequence ID" value="KAG2944700.1"/>
    <property type="molecule type" value="Genomic_DNA"/>
</dbReference>
<name>A0A8T1ECC4_9STRA</name>
<accession>A0A8T1ECC4</accession>
<organism evidence="3 6">
    <name type="scientific">Phytophthora cactorum</name>
    <dbReference type="NCBI Taxonomy" id="29920"/>
    <lineage>
        <taxon>Eukaryota</taxon>
        <taxon>Sar</taxon>
        <taxon>Stramenopiles</taxon>
        <taxon>Oomycota</taxon>
        <taxon>Peronosporomycetes</taxon>
        <taxon>Peronosporales</taxon>
        <taxon>Peronosporaceae</taxon>
        <taxon>Phytophthora</taxon>
    </lineage>
</organism>
<proteinExistence type="predicted"/>
<dbReference type="Proteomes" id="UP000697107">
    <property type="component" value="Unassembled WGS sequence"/>
</dbReference>
<evidence type="ECO:0000313" key="2">
    <source>
        <dbReference type="EMBL" id="KAG2944700.1"/>
    </source>
</evidence>
<dbReference type="Proteomes" id="UP000735874">
    <property type="component" value="Unassembled WGS sequence"/>
</dbReference>
<dbReference type="EMBL" id="RCMG01000003">
    <property type="protein sequence ID" value="KAG2869269.1"/>
    <property type="molecule type" value="Genomic_DNA"/>
</dbReference>
<dbReference type="EMBL" id="RCMK01000041">
    <property type="protein sequence ID" value="KAG2952208.1"/>
    <property type="molecule type" value="Genomic_DNA"/>
</dbReference>
<comment type="caution">
    <text evidence="3">The sequence shown here is derived from an EMBL/GenBank/DDBJ whole genome shotgun (WGS) entry which is preliminary data.</text>
</comment>
<reference evidence="3" key="1">
    <citation type="submission" date="2018-10" db="EMBL/GenBank/DDBJ databases">
        <title>Effector identification in a new, highly contiguous assembly of the strawberry crown rot pathogen Phytophthora cactorum.</title>
        <authorList>
            <person name="Armitage A.D."/>
            <person name="Nellist C.F."/>
            <person name="Bates H."/>
            <person name="Vickerstaff R.J."/>
            <person name="Harrison R.J."/>
        </authorList>
    </citation>
    <scope>NUCLEOTIDE SEQUENCE</scope>
    <source>
        <strain evidence="1">15-7</strain>
        <strain evidence="2">4032</strain>
        <strain evidence="3">4040</strain>
        <strain evidence="4">P415</strain>
        <strain evidence="5">P421</strain>
    </source>
</reference>
<protein>
    <submittedName>
        <fullName evidence="3">Uncharacterized protein</fullName>
    </submittedName>
</protein>